<keyword evidence="2" id="KW-1185">Reference proteome</keyword>
<sequence length="172" mass="18635">MLCDVNPGSEGMPLQFRPCLMICLALPLTGCGAFRYAMVPPVPTVEARVATQDVESRRISGVHVSVVTTQAGREVTGAACRLSSPEIDVSFTTPTHVKLPVFKQPLPPAELTCSKGALSFRQTVHGQKVLEKHDKPDGQVGFFLASVSDLLAEALNLWSYYPQDAVLRIDLN</sequence>
<organism evidence="1 2">
    <name type="scientific">Primorskyibacter flagellatus</name>
    <dbReference type="NCBI Taxonomy" id="1387277"/>
    <lineage>
        <taxon>Bacteria</taxon>
        <taxon>Pseudomonadati</taxon>
        <taxon>Pseudomonadota</taxon>
        <taxon>Alphaproteobacteria</taxon>
        <taxon>Rhodobacterales</taxon>
        <taxon>Roseobacteraceae</taxon>
        <taxon>Primorskyibacter</taxon>
    </lineage>
</organism>
<accession>A0A917A594</accession>
<proteinExistence type="predicted"/>
<evidence type="ECO:0000313" key="2">
    <source>
        <dbReference type="Proteomes" id="UP000612855"/>
    </source>
</evidence>
<dbReference type="AlphaFoldDB" id="A0A917A594"/>
<reference evidence="2" key="1">
    <citation type="journal article" date="2019" name="Int. J. Syst. Evol. Microbiol.">
        <title>The Global Catalogue of Microorganisms (GCM) 10K type strain sequencing project: providing services to taxonomists for standard genome sequencing and annotation.</title>
        <authorList>
            <consortium name="The Broad Institute Genomics Platform"/>
            <consortium name="The Broad Institute Genome Sequencing Center for Infectious Disease"/>
            <person name="Wu L."/>
            <person name="Ma J."/>
        </authorList>
    </citation>
    <scope>NUCLEOTIDE SEQUENCE [LARGE SCALE GENOMIC DNA]</scope>
    <source>
        <strain evidence="2">CGMCC 1.12664</strain>
    </source>
</reference>
<evidence type="ECO:0000313" key="1">
    <source>
        <dbReference type="EMBL" id="GGE26935.1"/>
    </source>
</evidence>
<name>A0A917A594_9RHOB</name>
<dbReference type="Proteomes" id="UP000612855">
    <property type="component" value="Unassembled WGS sequence"/>
</dbReference>
<dbReference type="EMBL" id="BMFJ01000001">
    <property type="protein sequence ID" value="GGE26935.1"/>
    <property type="molecule type" value="Genomic_DNA"/>
</dbReference>
<protein>
    <submittedName>
        <fullName evidence="1">Uncharacterized protein</fullName>
    </submittedName>
</protein>
<comment type="caution">
    <text evidence="1">The sequence shown here is derived from an EMBL/GenBank/DDBJ whole genome shotgun (WGS) entry which is preliminary data.</text>
</comment>
<gene>
    <name evidence="1" type="ORF">GCM10011360_14090</name>
</gene>
<dbReference type="RefSeq" id="WP_188476951.1">
    <property type="nucleotide sequence ID" value="NZ_BMFJ01000001.1"/>
</dbReference>